<keyword evidence="4" id="KW-1185">Reference proteome</keyword>
<dbReference type="EMBL" id="CALNXJ010000032">
    <property type="protein sequence ID" value="CAH3138751.1"/>
    <property type="molecule type" value="Genomic_DNA"/>
</dbReference>
<comment type="caution">
    <text evidence="3">The sequence shown here is derived from an EMBL/GenBank/DDBJ whole genome shotgun (WGS) entry which is preliminary data.</text>
</comment>
<feature type="region of interest" description="Disordered" evidence="2">
    <location>
        <begin position="514"/>
        <end position="538"/>
    </location>
</feature>
<evidence type="ECO:0000313" key="4">
    <source>
        <dbReference type="Proteomes" id="UP001159428"/>
    </source>
</evidence>
<reference evidence="3 4" key="1">
    <citation type="submission" date="2022-05" db="EMBL/GenBank/DDBJ databases">
        <authorList>
            <consortium name="Genoscope - CEA"/>
            <person name="William W."/>
        </authorList>
    </citation>
    <scope>NUCLEOTIDE SEQUENCE [LARGE SCALE GENOMIC DNA]</scope>
</reference>
<sequence>MKKTPISHRHLPSSTRHSGDVNKTRNATSKKRPLVSSSSSTSDFQQKSKNDSVFGKTLFDTQTSLSVRDRQLQKYQQQLEHLKKENNELKAELQFIRSLYKQLVEEVPQERFDERRVNLLKSQVIQLERQVLLQASALQARKNLFLQIENKLLNLKETLRSLYSPDEPSNYLTVSREYIQNLEYRLEGTRLDLYKNKESAEADDLCLPAIYMDDFLKQSKSVEDQTVTLLDCCSGKVEHLNLKHVSRLESKLCKLYKNMVCLKEMLTVEPSSQPASLISEHISQPIRDRLASHVTTVTDMLRDCSEDLLSLSVLYPAAPWPPLKKVIREDLTEESIMSHMPELSRKKQQEVRSVVQALMKSISYSKHILSLEIKILKEELSFHRQVYQCQVDYAESLLSAVREAYQTFEGNFMELLCKPLEDILSAYKKLKDTASEDDLRTFLSSFKDHESQLSDAMDLLQPRKEKEQSGITALSDFQTHFVDAVHSLTRKCVSKREKLMKQLLEAKDGGLKEDTTTCTSTADDEAVNTSESGKGLSL</sequence>
<feature type="compositionally biased region" description="Basic residues" evidence="2">
    <location>
        <begin position="1"/>
        <end position="11"/>
    </location>
</feature>
<feature type="coiled-coil region" evidence="1">
    <location>
        <begin position="65"/>
        <end position="106"/>
    </location>
</feature>
<dbReference type="Proteomes" id="UP001159428">
    <property type="component" value="Unassembled WGS sequence"/>
</dbReference>
<gene>
    <name evidence="3" type="ORF">PMEA_00018588</name>
</gene>
<keyword evidence="1" id="KW-0175">Coiled coil</keyword>
<accession>A0AAU9X826</accession>
<feature type="region of interest" description="Disordered" evidence="2">
    <location>
        <begin position="1"/>
        <end position="48"/>
    </location>
</feature>
<protein>
    <submittedName>
        <fullName evidence="3">Uncharacterized protein</fullName>
    </submittedName>
</protein>
<feature type="compositionally biased region" description="Low complexity" evidence="2">
    <location>
        <begin position="34"/>
        <end position="47"/>
    </location>
</feature>
<organism evidence="3 4">
    <name type="scientific">Pocillopora meandrina</name>
    <dbReference type="NCBI Taxonomy" id="46732"/>
    <lineage>
        <taxon>Eukaryota</taxon>
        <taxon>Metazoa</taxon>
        <taxon>Cnidaria</taxon>
        <taxon>Anthozoa</taxon>
        <taxon>Hexacorallia</taxon>
        <taxon>Scleractinia</taxon>
        <taxon>Astrocoeniina</taxon>
        <taxon>Pocilloporidae</taxon>
        <taxon>Pocillopora</taxon>
    </lineage>
</organism>
<evidence type="ECO:0000256" key="2">
    <source>
        <dbReference type="SAM" id="MobiDB-lite"/>
    </source>
</evidence>
<evidence type="ECO:0000313" key="3">
    <source>
        <dbReference type="EMBL" id="CAH3138751.1"/>
    </source>
</evidence>
<feature type="compositionally biased region" description="Polar residues" evidence="2">
    <location>
        <begin position="516"/>
        <end position="532"/>
    </location>
</feature>
<evidence type="ECO:0000256" key="1">
    <source>
        <dbReference type="SAM" id="Coils"/>
    </source>
</evidence>
<name>A0AAU9X826_9CNID</name>
<dbReference type="AlphaFoldDB" id="A0AAU9X826"/>
<proteinExistence type="predicted"/>